<accession>A0A4C1XZN6</accession>
<evidence type="ECO:0000256" key="1">
    <source>
        <dbReference type="SAM" id="MobiDB-lite"/>
    </source>
</evidence>
<proteinExistence type="predicted"/>
<dbReference type="AlphaFoldDB" id="A0A4C1XZN6"/>
<keyword evidence="3" id="KW-1185">Reference proteome</keyword>
<dbReference type="EMBL" id="BGZK01001030">
    <property type="protein sequence ID" value="GBP69106.1"/>
    <property type="molecule type" value="Genomic_DNA"/>
</dbReference>
<name>A0A4C1XZN6_EUMVA</name>
<sequence length="69" mass="7585">MMECRCSDFLSTARASLVAAGIQPKGCRQPYRTRSIDIKMPSARDSPTGVRLDPLSIGESREVSTRVEV</sequence>
<protein>
    <submittedName>
        <fullName evidence="2">Uncharacterized protein</fullName>
    </submittedName>
</protein>
<evidence type="ECO:0000313" key="2">
    <source>
        <dbReference type="EMBL" id="GBP69106.1"/>
    </source>
</evidence>
<feature type="region of interest" description="Disordered" evidence="1">
    <location>
        <begin position="33"/>
        <end position="54"/>
    </location>
</feature>
<comment type="caution">
    <text evidence="2">The sequence shown here is derived from an EMBL/GenBank/DDBJ whole genome shotgun (WGS) entry which is preliminary data.</text>
</comment>
<organism evidence="2 3">
    <name type="scientific">Eumeta variegata</name>
    <name type="common">Bagworm moth</name>
    <name type="synonym">Eumeta japonica</name>
    <dbReference type="NCBI Taxonomy" id="151549"/>
    <lineage>
        <taxon>Eukaryota</taxon>
        <taxon>Metazoa</taxon>
        <taxon>Ecdysozoa</taxon>
        <taxon>Arthropoda</taxon>
        <taxon>Hexapoda</taxon>
        <taxon>Insecta</taxon>
        <taxon>Pterygota</taxon>
        <taxon>Neoptera</taxon>
        <taxon>Endopterygota</taxon>
        <taxon>Lepidoptera</taxon>
        <taxon>Glossata</taxon>
        <taxon>Ditrysia</taxon>
        <taxon>Tineoidea</taxon>
        <taxon>Psychidae</taxon>
        <taxon>Oiketicinae</taxon>
        <taxon>Eumeta</taxon>
    </lineage>
</organism>
<dbReference type="Proteomes" id="UP000299102">
    <property type="component" value="Unassembled WGS sequence"/>
</dbReference>
<reference evidence="2 3" key="1">
    <citation type="journal article" date="2019" name="Commun. Biol.">
        <title>The bagworm genome reveals a unique fibroin gene that provides high tensile strength.</title>
        <authorList>
            <person name="Kono N."/>
            <person name="Nakamura H."/>
            <person name="Ohtoshi R."/>
            <person name="Tomita M."/>
            <person name="Numata K."/>
            <person name="Arakawa K."/>
        </authorList>
    </citation>
    <scope>NUCLEOTIDE SEQUENCE [LARGE SCALE GENOMIC DNA]</scope>
</reference>
<gene>
    <name evidence="2" type="ORF">EVAR_87386_1</name>
</gene>
<evidence type="ECO:0000313" key="3">
    <source>
        <dbReference type="Proteomes" id="UP000299102"/>
    </source>
</evidence>